<reference evidence="5 6" key="1">
    <citation type="submission" date="2014-07" db="EMBL/GenBank/DDBJ databases">
        <authorList>
            <person name="Wibberg Daniel"/>
        </authorList>
    </citation>
    <scope>NUCLEOTIDE SEQUENCE [LARGE SCALE GENOMIC DNA]</scope>
</reference>
<name>A0A090KPL6_9BACI</name>
<gene>
    <name evidence="5" type="ORF">BT1A1_0753</name>
</gene>
<dbReference type="PROSITE" id="PS50111">
    <property type="entry name" value="CHEMOTAXIS_TRANSDUC_2"/>
    <property type="match status" value="1"/>
</dbReference>
<sequence>MFTRQKPKQEDINLLKQKIDDLNRKLDEKEDAFQIFLNNIHKELLSTMEANEKVNDEHHVIMNMVEKINNEYQRVEESTVRNHETSVQMIKKGNSLITSTDSMVNVSGRGKNSIDQVKAIIDDLGNQANVTLQSMHQLSESSRQIEEIVGVISSISENINLLALNASIEASRAGEQGKGFAVVASEIRKLAENTKESTKNINDLTKKIQLEILQANTNSARSNDLINQGVKANLQTNEEISKLLSIINNVKEEVQQIIKIIEIQQETSEDVINKFKTAADLFKETNKIIVDHIKEGESISSKLLEALNEVEKYKLA</sequence>
<evidence type="ECO:0000256" key="3">
    <source>
        <dbReference type="SAM" id="Coils"/>
    </source>
</evidence>
<accession>A0A090KPL6</accession>
<dbReference type="GO" id="GO:0016020">
    <property type="term" value="C:membrane"/>
    <property type="evidence" value="ECO:0007669"/>
    <property type="project" value="InterPro"/>
</dbReference>
<keyword evidence="3" id="KW-0175">Coiled coil</keyword>
<protein>
    <submittedName>
        <fullName evidence="5">Methyl-accepting chemotaxis protein</fullName>
    </submittedName>
</protein>
<dbReference type="SMART" id="SM00283">
    <property type="entry name" value="MA"/>
    <property type="match status" value="1"/>
</dbReference>
<dbReference type="PANTHER" id="PTHR32089:SF112">
    <property type="entry name" value="LYSOZYME-LIKE PROTEIN-RELATED"/>
    <property type="match status" value="1"/>
</dbReference>
<dbReference type="Pfam" id="PF00015">
    <property type="entry name" value="MCPsignal"/>
    <property type="match status" value="1"/>
</dbReference>
<dbReference type="PANTHER" id="PTHR32089">
    <property type="entry name" value="METHYL-ACCEPTING CHEMOTAXIS PROTEIN MCPB"/>
    <property type="match status" value="1"/>
</dbReference>
<dbReference type="SUPFAM" id="SSF58104">
    <property type="entry name" value="Methyl-accepting chemotaxis protein (MCP) signaling domain"/>
    <property type="match status" value="1"/>
</dbReference>
<evidence type="ECO:0000256" key="1">
    <source>
        <dbReference type="ARBA" id="ARBA00023224"/>
    </source>
</evidence>
<dbReference type="AlphaFoldDB" id="A0A090KPL6"/>
<proteinExistence type="predicted"/>
<evidence type="ECO:0000256" key="2">
    <source>
        <dbReference type="PROSITE-ProRule" id="PRU00284"/>
    </source>
</evidence>
<evidence type="ECO:0000259" key="4">
    <source>
        <dbReference type="PROSITE" id="PS50111"/>
    </source>
</evidence>
<organism evidence="5 6">
    <name type="scientific">Caldibacillus thermoamylovorans</name>
    <dbReference type="NCBI Taxonomy" id="35841"/>
    <lineage>
        <taxon>Bacteria</taxon>
        <taxon>Bacillati</taxon>
        <taxon>Bacillota</taxon>
        <taxon>Bacilli</taxon>
        <taxon>Bacillales</taxon>
        <taxon>Bacillaceae</taxon>
        <taxon>Caldibacillus</taxon>
    </lineage>
</organism>
<dbReference type="GO" id="GO:0007165">
    <property type="term" value="P:signal transduction"/>
    <property type="evidence" value="ECO:0007669"/>
    <property type="project" value="UniProtKB-KW"/>
</dbReference>
<dbReference type="EMBL" id="CCRF01000027">
    <property type="protein sequence ID" value="CEE00604.1"/>
    <property type="molecule type" value="Genomic_DNA"/>
</dbReference>
<feature type="coiled-coil region" evidence="3">
    <location>
        <begin position="12"/>
        <end position="39"/>
    </location>
</feature>
<keyword evidence="6" id="KW-1185">Reference proteome</keyword>
<dbReference type="RefSeq" id="WP_034768247.1">
    <property type="nucleotide sequence ID" value="NZ_CCRF01000027.1"/>
</dbReference>
<evidence type="ECO:0000313" key="6">
    <source>
        <dbReference type="Proteomes" id="UP000040576"/>
    </source>
</evidence>
<keyword evidence="1 2" id="KW-0807">Transducer</keyword>
<dbReference type="Proteomes" id="UP000040576">
    <property type="component" value="Unassembled WGS sequence"/>
</dbReference>
<evidence type="ECO:0000313" key="5">
    <source>
        <dbReference type="EMBL" id="CEE00604.1"/>
    </source>
</evidence>
<dbReference type="Gene3D" id="1.10.287.950">
    <property type="entry name" value="Methyl-accepting chemotaxis protein"/>
    <property type="match status" value="1"/>
</dbReference>
<dbReference type="InterPro" id="IPR004089">
    <property type="entry name" value="MCPsignal_dom"/>
</dbReference>
<feature type="domain" description="Methyl-accepting transducer" evidence="4">
    <location>
        <begin position="46"/>
        <end position="279"/>
    </location>
</feature>